<feature type="region of interest" description="Disordered" evidence="3">
    <location>
        <begin position="504"/>
        <end position="527"/>
    </location>
</feature>
<feature type="region of interest" description="Disordered" evidence="3">
    <location>
        <begin position="214"/>
        <end position="418"/>
    </location>
</feature>
<accession>A0ABD3NVM9</accession>
<feature type="compositionally biased region" description="Gly residues" evidence="3">
    <location>
        <begin position="345"/>
        <end position="354"/>
    </location>
</feature>
<feature type="compositionally biased region" description="Gly residues" evidence="3">
    <location>
        <begin position="517"/>
        <end position="527"/>
    </location>
</feature>
<feature type="compositionally biased region" description="Polar residues" evidence="3">
    <location>
        <begin position="395"/>
        <end position="405"/>
    </location>
</feature>
<comment type="caution">
    <text evidence="4">The sequence shown here is derived from an EMBL/GenBank/DDBJ whole genome shotgun (WGS) entry which is preliminary data.</text>
</comment>
<dbReference type="SUPFAM" id="SSF46911">
    <property type="entry name" value="Ribosomal protein S18"/>
    <property type="match status" value="1"/>
</dbReference>
<feature type="region of interest" description="Disordered" evidence="3">
    <location>
        <begin position="123"/>
        <end position="202"/>
    </location>
</feature>
<feature type="region of interest" description="Disordered" evidence="3">
    <location>
        <begin position="435"/>
        <end position="488"/>
    </location>
</feature>
<feature type="compositionally biased region" description="Basic and acidic residues" evidence="3">
    <location>
        <begin position="358"/>
        <end position="371"/>
    </location>
</feature>
<name>A0ABD3NVM9_9STRA</name>
<dbReference type="InterPro" id="IPR001648">
    <property type="entry name" value="Ribosomal_bS18"/>
</dbReference>
<feature type="compositionally biased region" description="Basic and acidic residues" evidence="3">
    <location>
        <begin position="280"/>
        <end position="294"/>
    </location>
</feature>
<dbReference type="Gene3D" id="4.10.640.10">
    <property type="entry name" value="Ribosomal protein S18"/>
    <property type="match status" value="1"/>
</dbReference>
<protein>
    <submittedName>
        <fullName evidence="4">Uncharacterized protein</fullName>
    </submittedName>
</protein>
<feature type="compositionally biased region" description="Basic and acidic residues" evidence="3">
    <location>
        <begin position="130"/>
        <end position="140"/>
    </location>
</feature>
<dbReference type="GO" id="GO:1990904">
    <property type="term" value="C:ribonucleoprotein complex"/>
    <property type="evidence" value="ECO:0007669"/>
    <property type="project" value="UniProtKB-KW"/>
</dbReference>
<feature type="compositionally biased region" description="Basic residues" evidence="3">
    <location>
        <begin position="446"/>
        <end position="455"/>
    </location>
</feature>
<feature type="compositionally biased region" description="Basic and acidic residues" evidence="3">
    <location>
        <begin position="179"/>
        <end position="202"/>
    </location>
</feature>
<evidence type="ECO:0000313" key="4">
    <source>
        <dbReference type="EMBL" id="KAL3780020.1"/>
    </source>
</evidence>
<dbReference type="Pfam" id="PF01084">
    <property type="entry name" value="Ribosomal_S18"/>
    <property type="match status" value="1"/>
</dbReference>
<feature type="compositionally biased region" description="Low complexity" evidence="3">
    <location>
        <begin position="148"/>
        <end position="158"/>
    </location>
</feature>
<keyword evidence="1" id="KW-0689">Ribosomal protein</keyword>
<feature type="compositionally biased region" description="Basic and acidic residues" evidence="3">
    <location>
        <begin position="242"/>
        <end position="254"/>
    </location>
</feature>
<gene>
    <name evidence="4" type="ORF">ACHAW5_003017</name>
</gene>
<feature type="region of interest" description="Disordered" evidence="3">
    <location>
        <begin position="78"/>
        <end position="110"/>
    </location>
</feature>
<dbReference type="InterPro" id="IPR036870">
    <property type="entry name" value="Ribosomal_bS18_sf"/>
</dbReference>
<feature type="compositionally biased region" description="Basic and acidic residues" evidence="3">
    <location>
        <begin position="471"/>
        <end position="485"/>
    </location>
</feature>
<reference evidence="4 5" key="1">
    <citation type="submission" date="2024-10" db="EMBL/GenBank/DDBJ databases">
        <title>Updated reference genomes for cyclostephanoid diatoms.</title>
        <authorList>
            <person name="Roberts W.R."/>
            <person name="Alverson A.J."/>
        </authorList>
    </citation>
    <scope>NUCLEOTIDE SEQUENCE [LARGE SCALE GENOMIC DNA]</scope>
    <source>
        <strain evidence="4 5">AJA276-08</strain>
    </source>
</reference>
<evidence type="ECO:0000256" key="2">
    <source>
        <dbReference type="ARBA" id="ARBA00023274"/>
    </source>
</evidence>
<proteinExistence type="predicted"/>
<keyword evidence="5" id="KW-1185">Reference proteome</keyword>
<dbReference type="AlphaFoldDB" id="A0ABD3NVM9"/>
<organism evidence="4 5">
    <name type="scientific">Stephanodiscus triporus</name>
    <dbReference type="NCBI Taxonomy" id="2934178"/>
    <lineage>
        <taxon>Eukaryota</taxon>
        <taxon>Sar</taxon>
        <taxon>Stramenopiles</taxon>
        <taxon>Ochrophyta</taxon>
        <taxon>Bacillariophyta</taxon>
        <taxon>Coscinodiscophyceae</taxon>
        <taxon>Thalassiosirophycidae</taxon>
        <taxon>Stephanodiscales</taxon>
        <taxon>Stephanodiscaceae</taxon>
        <taxon>Stephanodiscus</taxon>
    </lineage>
</organism>
<evidence type="ECO:0000256" key="3">
    <source>
        <dbReference type="SAM" id="MobiDB-lite"/>
    </source>
</evidence>
<evidence type="ECO:0000313" key="5">
    <source>
        <dbReference type="Proteomes" id="UP001530315"/>
    </source>
</evidence>
<evidence type="ECO:0000256" key="1">
    <source>
        <dbReference type="ARBA" id="ARBA00022980"/>
    </source>
</evidence>
<sequence length="527" mass="56083">MFLLRARLLRRSAGGGFDGSGASGSSAPVVVVPSSSVVCHRRLRPPSSTPRRRDVHHDYDRDYDETITTMRALVAPRRSRRTDLVPHRRGGGASFALDDHRTSPPPPAVRTVVDFPSCRCRSFSTSGRARRGEEKKKEGEEEREGEAGENVGVGVEENFFLSPSDDDDQQDAVTGKWTDATRPELSREERRLLELDHETREEEVMARLGRRWTEAAAAAASAIDGHGVRPTTGSARPTPSTQRRESGVGEEVSRSSRSGVKLAPPPTPSLPSGGGGVMEGEGRGGKGGEYDARGGRVSRPRRVACAPQGARREGNSGCPRGLRPAGDRRNGDDDGPIPHNVLSSGSGGGGGENGADGRPFDADLDLQRTSDAEAPLRTPPAGGDPLGTYCLGPESRSQGQSSATPSRAREVAPSQQPWIVASVHDAGGKIMNRVQSRLGAKDQRKIARLVKRARHTRPDPASDSGSSRTTADVHEDRGEGGDAKAARGTGRYYDMEKILEHIAGPKGGKKREELDGLLGGPGALVDG</sequence>
<dbReference type="Proteomes" id="UP001530315">
    <property type="component" value="Unassembled WGS sequence"/>
</dbReference>
<keyword evidence="2" id="KW-0687">Ribonucleoprotein</keyword>
<dbReference type="GO" id="GO:0005840">
    <property type="term" value="C:ribosome"/>
    <property type="evidence" value="ECO:0007669"/>
    <property type="project" value="UniProtKB-KW"/>
</dbReference>
<feature type="compositionally biased region" description="Polar residues" evidence="3">
    <location>
        <begin position="231"/>
        <end position="241"/>
    </location>
</feature>
<dbReference type="EMBL" id="JALLAZ020001135">
    <property type="protein sequence ID" value="KAL3780020.1"/>
    <property type="molecule type" value="Genomic_DNA"/>
</dbReference>